<dbReference type="RefSeq" id="WP_058293540.1">
    <property type="nucleotide sequence ID" value="NZ_CAMTCL010000222.1"/>
</dbReference>
<dbReference type="Proteomes" id="UP000220840">
    <property type="component" value="Unassembled WGS sequence"/>
</dbReference>
<dbReference type="GO" id="GO:0008270">
    <property type="term" value="F:zinc ion binding"/>
    <property type="evidence" value="ECO:0007669"/>
    <property type="project" value="InterPro"/>
</dbReference>
<organism evidence="2 3">
    <name type="scientific">Clostridium neonatale</name>
    <dbReference type="NCBI Taxonomy" id="137838"/>
    <lineage>
        <taxon>Bacteria</taxon>
        <taxon>Bacillati</taxon>
        <taxon>Bacillota</taxon>
        <taxon>Clostridia</taxon>
        <taxon>Eubacteriales</taxon>
        <taxon>Clostridiaceae</taxon>
        <taxon>Clostridium</taxon>
    </lineage>
</organism>
<dbReference type="GO" id="GO:0006260">
    <property type="term" value="P:DNA replication"/>
    <property type="evidence" value="ECO:0007669"/>
    <property type="project" value="InterPro"/>
</dbReference>
<protein>
    <submittedName>
        <fullName evidence="2">Uncharacterized protein</fullName>
    </submittedName>
</protein>
<sequence length="718" mass="84926">MSSKEEISNINLKDLIESETGQKFNRNNSICCPFHNEKTASFSVKKYNDKWRYYCYGCGRKGDIIDFIKEYKHMTYNEACKYLNLEVSKEYRTYLSLLDKVELSVKNIGFKDNDGKLLNYIKTYIFVDQQNNPVYFKIKFKNSKNVSESRYLHINKNNKIVPGRGPNKELPYNYYRLLEGLKKDKAIFICEGEKDCETLRYMRYIATSFKGVTDFNYSIFQDSIVYIIPDTGEAGEKYKDDLFYKMKDYVKEFNVIYPKGLKELGDNKDITDWFQSGKTLEHFKAALSDKWDYIKNKNFKYVNSKGTPKKVWGNFKRICELNNISIKYNELSKKVEFKGDMFSLSDKSEACFEDLYQLCLNKYFTSISRKDIQSFIFRVSQENSYNPAKEYFEECYKNWNHKEGYIKELADTIITPDSYNDSFKELLLRKWLIGTTNIAFNDGTQNTNGVLVIQGKQGIGKTRWIKTLLPNLHWIDTDKFINPKKVDDVVDVTSALIVELGELKTSLKKDTVDMLKMFFTRTKDRYRRPYGVNLEEYPRTTSFYATINNEEFLEDNTGNRRYWCIQVESMIVNHNIDINQLWGEVMHLLRDNKEPHWLSKEEEKELYIINSNFEAKTESDIKIMDMYNWSAPQEYWIYKTLSDICNELDLKMNAETRTSLVKFGAIPPKDNRTFRVKGYKGSKKWWCVPPMNFSIEEDDSIELKDEEPQEQQQRFSEV</sequence>
<dbReference type="Gene3D" id="3.90.580.10">
    <property type="entry name" value="Zinc finger, CHC2-type domain"/>
    <property type="match status" value="1"/>
</dbReference>
<dbReference type="SUPFAM" id="SSF57783">
    <property type="entry name" value="Zinc beta-ribbon"/>
    <property type="match status" value="1"/>
</dbReference>
<dbReference type="AlphaFoldDB" id="A0A2A7MDK4"/>
<reference evidence="2 3" key="1">
    <citation type="submission" date="2017-10" db="EMBL/GenBank/DDBJ databases">
        <title>Effective Description of Clostridium neonatale sp. nov. linked to necrotizing enterocolitis in neonates and a clarification of species assignable to the genus Clostridium (Prazmowski 1880) emend. Lawson and Rainey 2016.</title>
        <authorList>
            <person name="Bernard K."/>
            <person name="Burdz T."/>
            <person name="Wiebe D."/>
            <person name="Balcewich B."/>
            <person name="Alfa M."/>
            <person name="Bernier A.-M."/>
        </authorList>
    </citation>
    <scope>NUCLEOTIDE SEQUENCE [LARGE SCALE GENOMIC DNA]</scope>
    <source>
        <strain evidence="2 3">LCDC99A005</strain>
    </source>
</reference>
<dbReference type="OrthoDB" id="9763644at2"/>
<feature type="compositionally biased region" description="Acidic residues" evidence="1">
    <location>
        <begin position="698"/>
        <end position="709"/>
    </location>
</feature>
<dbReference type="EMBL" id="PDCJ01000003">
    <property type="protein sequence ID" value="PEG29640.1"/>
    <property type="molecule type" value="Genomic_DNA"/>
</dbReference>
<feature type="region of interest" description="Disordered" evidence="1">
    <location>
        <begin position="698"/>
        <end position="718"/>
    </location>
</feature>
<dbReference type="Pfam" id="PF05272">
    <property type="entry name" value="VapE-like_dom"/>
    <property type="match status" value="1"/>
</dbReference>
<gene>
    <name evidence="2" type="ORF">CQ394_17030</name>
</gene>
<name>A0A2A7MDK4_9CLOT</name>
<dbReference type="STRING" id="137838.GCA_001458595_00589"/>
<proteinExistence type="predicted"/>
<keyword evidence="3" id="KW-1185">Reference proteome</keyword>
<evidence type="ECO:0000256" key="1">
    <source>
        <dbReference type="SAM" id="MobiDB-lite"/>
    </source>
</evidence>
<evidence type="ECO:0000313" key="3">
    <source>
        <dbReference type="Proteomes" id="UP000220840"/>
    </source>
</evidence>
<evidence type="ECO:0000313" key="2">
    <source>
        <dbReference type="EMBL" id="PEG29640.1"/>
    </source>
</evidence>
<dbReference type="SMART" id="SM00400">
    <property type="entry name" value="ZnF_CHCC"/>
    <property type="match status" value="1"/>
</dbReference>
<dbReference type="GO" id="GO:0003899">
    <property type="term" value="F:DNA-directed RNA polymerase activity"/>
    <property type="evidence" value="ECO:0007669"/>
    <property type="project" value="InterPro"/>
</dbReference>
<accession>A0A2A7MDK4</accession>
<dbReference type="InterPro" id="IPR002694">
    <property type="entry name" value="Znf_CHC2"/>
</dbReference>
<dbReference type="InterPro" id="IPR036977">
    <property type="entry name" value="DNA_primase_Znf_CHC2"/>
</dbReference>
<dbReference type="PANTHER" id="PTHR34985">
    <property type="entry name" value="SLR0554 PROTEIN"/>
    <property type="match status" value="1"/>
</dbReference>
<dbReference type="PANTHER" id="PTHR34985:SF1">
    <property type="entry name" value="SLR0554 PROTEIN"/>
    <property type="match status" value="1"/>
</dbReference>
<dbReference type="GO" id="GO:0003677">
    <property type="term" value="F:DNA binding"/>
    <property type="evidence" value="ECO:0007669"/>
    <property type="project" value="InterPro"/>
</dbReference>
<dbReference type="Pfam" id="PF01807">
    <property type="entry name" value="Zn_ribbon_DnaG"/>
    <property type="match status" value="1"/>
</dbReference>
<comment type="caution">
    <text evidence="2">The sequence shown here is derived from an EMBL/GenBank/DDBJ whole genome shotgun (WGS) entry which is preliminary data.</text>
</comment>
<dbReference type="InterPro" id="IPR007936">
    <property type="entry name" value="VapE-like_dom"/>
</dbReference>